<protein>
    <submittedName>
        <fullName evidence="3">Uncharacterized protein</fullName>
    </submittedName>
</protein>
<dbReference type="Proteomes" id="UP000287519">
    <property type="component" value="Unassembled WGS sequence"/>
</dbReference>
<dbReference type="EMBL" id="BHYM01000080">
    <property type="protein sequence ID" value="GCE43776.1"/>
    <property type="molecule type" value="Genomic_DNA"/>
</dbReference>
<keyword evidence="2" id="KW-0812">Transmembrane</keyword>
<keyword evidence="4" id="KW-1185">Reference proteome</keyword>
<gene>
    <name evidence="3" type="ORF">Rhow_008074</name>
</gene>
<feature type="transmembrane region" description="Helical" evidence="2">
    <location>
        <begin position="74"/>
        <end position="95"/>
    </location>
</feature>
<sequence>MVGFLLPGWGSPASGARAGGRGGEGGARTGPTVRRGPARDLTLEHQLLDRARYLKVLAAATQRTEIEALAFRLITAHSATMDWLTIVLALLIAYFHMWQRDRTVRADEGDAEDALGGPAALRRTPLQAVAGTAVRWINTRCPGPPGVWTGPSKP</sequence>
<comment type="caution">
    <text evidence="3">The sequence shown here is derived from an EMBL/GenBank/DDBJ whole genome shotgun (WGS) entry which is preliminary data.</text>
</comment>
<feature type="compositionally biased region" description="Low complexity" evidence="1">
    <location>
        <begin position="7"/>
        <end position="16"/>
    </location>
</feature>
<organism evidence="3 4">
    <name type="scientific">Rhodococcus wratislaviensis</name>
    <name type="common">Tsukamurella wratislaviensis</name>
    <dbReference type="NCBI Taxonomy" id="44752"/>
    <lineage>
        <taxon>Bacteria</taxon>
        <taxon>Bacillati</taxon>
        <taxon>Actinomycetota</taxon>
        <taxon>Actinomycetes</taxon>
        <taxon>Mycobacteriales</taxon>
        <taxon>Nocardiaceae</taxon>
        <taxon>Rhodococcus</taxon>
    </lineage>
</organism>
<proteinExistence type="predicted"/>
<evidence type="ECO:0000313" key="3">
    <source>
        <dbReference type="EMBL" id="GCE43776.1"/>
    </source>
</evidence>
<evidence type="ECO:0000256" key="1">
    <source>
        <dbReference type="SAM" id="MobiDB-lite"/>
    </source>
</evidence>
<name>A0A402CJI4_RHOWR</name>
<evidence type="ECO:0000256" key="2">
    <source>
        <dbReference type="SAM" id="Phobius"/>
    </source>
</evidence>
<feature type="region of interest" description="Disordered" evidence="1">
    <location>
        <begin position="1"/>
        <end position="36"/>
    </location>
</feature>
<keyword evidence="2" id="KW-1133">Transmembrane helix</keyword>
<keyword evidence="2" id="KW-0472">Membrane</keyword>
<feature type="compositionally biased region" description="Gly residues" evidence="1">
    <location>
        <begin position="17"/>
        <end position="28"/>
    </location>
</feature>
<evidence type="ECO:0000313" key="4">
    <source>
        <dbReference type="Proteomes" id="UP000287519"/>
    </source>
</evidence>
<reference evidence="3 4" key="1">
    <citation type="submission" date="2018-11" db="EMBL/GenBank/DDBJ databases">
        <title>Microbial catabolism of amino acid.</title>
        <authorList>
            <person name="Hibi M."/>
            <person name="Ogawa J."/>
        </authorList>
    </citation>
    <scope>NUCLEOTIDE SEQUENCE [LARGE SCALE GENOMIC DNA]</scope>
    <source>
        <strain evidence="3 4">C31-06</strain>
    </source>
</reference>
<dbReference type="AlphaFoldDB" id="A0A402CJI4"/>
<accession>A0A402CJI4</accession>